<keyword evidence="6 7" id="KW-0862">Zinc</keyword>
<reference evidence="9 10" key="1">
    <citation type="submission" date="2024-07" db="EMBL/GenBank/DDBJ databases">
        <authorList>
            <person name="Kang M."/>
        </authorList>
    </citation>
    <scope>NUCLEOTIDE SEQUENCE [LARGE SCALE GENOMIC DNA]</scope>
    <source>
        <strain evidence="9 10">DFM31</strain>
    </source>
</reference>
<dbReference type="SUPFAM" id="SSF55486">
    <property type="entry name" value="Metalloproteases ('zincins'), catalytic domain"/>
    <property type="match status" value="1"/>
</dbReference>
<dbReference type="PANTHER" id="PTHR46986">
    <property type="entry name" value="ENDORIBONUCLEASE YBEY, CHLOROPLASTIC"/>
    <property type="match status" value="1"/>
</dbReference>
<evidence type="ECO:0000256" key="5">
    <source>
        <dbReference type="ARBA" id="ARBA00022801"/>
    </source>
</evidence>
<comment type="similarity">
    <text evidence="1 7">Belongs to the endoribonuclease YbeY family.</text>
</comment>
<dbReference type="HAMAP" id="MF_00009">
    <property type="entry name" value="Endoribonucl_YbeY"/>
    <property type="match status" value="1"/>
</dbReference>
<organism evidence="9 10">
    <name type="scientific">Meridianimarinicoccus marinus</name>
    <dbReference type="NCBI Taxonomy" id="3231483"/>
    <lineage>
        <taxon>Bacteria</taxon>
        <taxon>Pseudomonadati</taxon>
        <taxon>Pseudomonadota</taxon>
        <taxon>Alphaproteobacteria</taxon>
        <taxon>Rhodobacterales</taxon>
        <taxon>Paracoccaceae</taxon>
        <taxon>Meridianimarinicoccus</taxon>
    </lineage>
</organism>
<evidence type="ECO:0000256" key="4">
    <source>
        <dbReference type="ARBA" id="ARBA00022759"/>
    </source>
</evidence>
<proteinExistence type="inferred from homology"/>
<dbReference type="InterPro" id="IPR020549">
    <property type="entry name" value="YbeY_CS"/>
</dbReference>
<comment type="cofactor">
    <cofactor evidence="7">
        <name>Zn(2+)</name>
        <dbReference type="ChEBI" id="CHEBI:29105"/>
    </cofactor>
    <text evidence="7">Binds 1 zinc ion.</text>
</comment>
<evidence type="ECO:0000256" key="2">
    <source>
        <dbReference type="ARBA" id="ARBA00022722"/>
    </source>
</evidence>
<feature type="binding site" evidence="7">
    <location>
        <position position="132"/>
    </location>
    <ligand>
        <name>Zn(2+)</name>
        <dbReference type="ChEBI" id="CHEBI:29105"/>
        <note>catalytic</note>
    </ligand>
</feature>
<feature type="region of interest" description="Disordered" evidence="8">
    <location>
        <begin position="65"/>
        <end position="94"/>
    </location>
</feature>
<keyword evidence="5 7" id="KW-0378">Hydrolase</keyword>
<name>A0ABV3L1H5_9RHOB</name>
<gene>
    <name evidence="7 9" type="primary">ybeY</name>
    <name evidence="9" type="ORF">AB0T83_01230</name>
</gene>
<comment type="subcellular location">
    <subcellularLocation>
        <location evidence="7">Cytoplasm</location>
    </subcellularLocation>
</comment>
<comment type="function">
    <text evidence="7">Single strand-specific metallo-endoribonuclease involved in late-stage 70S ribosome quality control and in maturation of the 3' terminus of the 16S rRNA.</text>
</comment>
<dbReference type="Pfam" id="PF02130">
    <property type="entry name" value="YbeY"/>
    <property type="match status" value="1"/>
</dbReference>
<keyword evidence="7" id="KW-0963">Cytoplasm</keyword>
<dbReference type="PROSITE" id="PS01306">
    <property type="entry name" value="UPF0054"/>
    <property type="match status" value="1"/>
</dbReference>
<dbReference type="InterPro" id="IPR023091">
    <property type="entry name" value="MetalPrtase_cat_dom_sf_prd"/>
</dbReference>
<dbReference type="NCBIfam" id="TIGR00043">
    <property type="entry name" value="rRNA maturation RNase YbeY"/>
    <property type="match status" value="1"/>
</dbReference>
<dbReference type="Gene3D" id="3.40.390.30">
    <property type="entry name" value="Metalloproteases ('zincins'), catalytic domain"/>
    <property type="match status" value="1"/>
</dbReference>
<evidence type="ECO:0000256" key="7">
    <source>
        <dbReference type="HAMAP-Rule" id="MF_00009"/>
    </source>
</evidence>
<keyword evidence="7" id="KW-0690">Ribosome biogenesis</keyword>
<evidence type="ECO:0000313" key="9">
    <source>
        <dbReference type="EMBL" id="MEV8465404.1"/>
    </source>
</evidence>
<keyword evidence="3 7" id="KW-0479">Metal-binding</keyword>
<feature type="binding site" evidence="7">
    <location>
        <position position="136"/>
    </location>
    <ligand>
        <name>Zn(2+)</name>
        <dbReference type="ChEBI" id="CHEBI:29105"/>
        <note>catalytic</note>
    </ligand>
</feature>
<keyword evidence="4 7" id="KW-0255">Endonuclease</keyword>
<comment type="caution">
    <text evidence="9">The sequence shown here is derived from an EMBL/GenBank/DDBJ whole genome shotgun (WGS) entry which is preliminary data.</text>
</comment>
<dbReference type="Proteomes" id="UP001553161">
    <property type="component" value="Unassembled WGS sequence"/>
</dbReference>
<keyword evidence="7" id="KW-0698">rRNA processing</keyword>
<evidence type="ECO:0000256" key="3">
    <source>
        <dbReference type="ARBA" id="ARBA00022723"/>
    </source>
</evidence>
<evidence type="ECO:0000313" key="10">
    <source>
        <dbReference type="Proteomes" id="UP001553161"/>
    </source>
</evidence>
<evidence type="ECO:0000256" key="6">
    <source>
        <dbReference type="ARBA" id="ARBA00022833"/>
    </source>
</evidence>
<keyword evidence="2 7" id="KW-0540">Nuclease</keyword>
<keyword evidence="10" id="KW-1185">Reference proteome</keyword>
<evidence type="ECO:0000256" key="8">
    <source>
        <dbReference type="SAM" id="MobiDB-lite"/>
    </source>
</evidence>
<dbReference type="RefSeq" id="WP_366190853.1">
    <property type="nucleotide sequence ID" value="NZ_JBFBVU010000001.1"/>
</dbReference>
<sequence length="179" mass="18811">MPEKPVETTLDADGWTVLDLDARANAAARAVLSHLGHGPAGFEISLLGCDDARIADLNAEFRGKPAPTNVLSWPSDDRAADTPGGAPQPPQGFLPDEPIELGDVAIALETCLREAEAAGRRAEDHVTHLLVHGILHLLGYDHETDADAALMEGLETTILAKLGIADPYAEQGGTPDQNG</sequence>
<protein>
    <recommendedName>
        <fullName evidence="7">Endoribonuclease YbeY</fullName>
        <ecNumber evidence="7">3.1.-.-</ecNumber>
    </recommendedName>
</protein>
<feature type="binding site" evidence="7">
    <location>
        <position position="142"/>
    </location>
    <ligand>
        <name>Zn(2+)</name>
        <dbReference type="ChEBI" id="CHEBI:29105"/>
        <note>catalytic</note>
    </ligand>
</feature>
<evidence type="ECO:0000256" key="1">
    <source>
        <dbReference type="ARBA" id="ARBA00010875"/>
    </source>
</evidence>
<dbReference type="InterPro" id="IPR002036">
    <property type="entry name" value="YbeY"/>
</dbReference>
<dbReference type="EC" id="3.1.-.-" evidence="7"/>
<accession>A0ABV3L1H5</accession>
<dbReference type="EMBL" id="JBFBVU010000001">
    <property type="protein sequence ID" value="MEV8465404.1"/>
    <property type="molecule type" value="Genomic_DNA"/>
</dbReference>
<dbReference type="PANTHER" id="PTHR46986:SF1">
    <property type="entry name" value="ENDORIBONUCLEASE YBEY, CHLOROPLASTIC"/>
    <property type="match status" value="1"/>
</dbReference>